<dbReference type="InterPro" id="IPR046879">
    <property type="entry name" value="KANL3/Tex30_Abhydrolase"/>
</dbReference>
<dbReference type="Pfam" id="PF20408">
    <property type="entry name" value="Abhydrolase_11"/>
    <property type="match status" value="1"/>
</dbReference>
<dbReference type="PANTHER" id="PTHR13136">
    <property type="entry name" value="TESTIS DEVELOPMENT PROTEIN PRTD"/>
    <property type="match status" value="1"/>
</dbReference>
<accession>A0ABW2P7C2</accession>
<sequence>MRIMTPRGAAIVEVDQAPAPRFLFLLTHGSAGGVDSPDLLAVRDAVVAIGGTVARVLQPFRVAGARAPGSPARQDEAWTALAASLGERFPGLALVQGGRSNGARVACRTARAVGAEAVVALAFPLHPPGNPGRSRAQELREAGVDVLVVSGDRDRFGVPDQADAARLVVLAGEGHDLNRNPARVGEVVAGWLGPRFA</sequence>
<gene>
    <name evidence="2" type="ORF">ACFQSB_21980</name>
</gene>
<reference evidence="3" key="1">
    <citation type="journal article" date="2019" name="Int. J. Syst. Evol. Microbiol.">
        <title>The Global Catalogue of Microorganisms (GCM) 10K type strain sequencing project: providing services to taxonomists for standard genome sequencing and annotation.</title>
        <authorList>
            <consortium name="The Broad Institute Genomics Platform"/>
            <consortium name="The Broad Institute Genome Sequencing Center for Infectious Disease"/>
            <person name="Wu L."/>
            <person name="Ma J."/>
        </authorList>
    </citation>
    <scope>NUCLEOTIDE SEQUENCE [LARGE SCALE GENOMIC DNA]</scope>
    <source>
        <strain evidence="3">CECT 7649</strain>
    </source>
</reference>
<dbReference type="InterPro" id="IPR029058">
    <property type="entry name" value="AB_hydrolase_fold"/>
</dbReference>
<evidence type="ECO:0000259" key="1">
    <source>
        <dbReference type="Pfam" id="PF20408"/>
    </source>
</evidence>
<dbReference type="EMBL" id="JBHTCG010000014">
    <property type="protein sequence ID" value="MFC7384897.1"/>
    <property type="molecule type" value="Genomic_DNA"/>
</dbReference>
<dbReference type="GO" id="GO:0016787">
    <property type="term" value="F:hydrolase activity"/>
    <property type="evidence" value="ECO:0007669"/>
    <property type="project" value="UniProtKB-KW"/>
</dbReference>
<comment type="caution">
    <text evidence="2">The sequence shown here is derived from an EMBL/GenBank/DDBJ whole genome shotgun (WGS) entry which is preliminary data.</text>
</comment>
<proteinExistence type="predicted"/>
<organism evidence="2 3">
    <name type="scientific">Sphaerisporangium rhizosphaerae</name>
    <dbReference type="NCBI Taxonomy" id="2269375"/>
    <lineage>
        <taxon>Bacteria</taxon>
        <taxon>Bacillati</taxon>
        <taxon>Actinomycetota</taxon>
        <taxon>Actinomycetes</taxon>
        <taxon>Streptosporangiales</taxon>
        <taxon>Streptosporangiaceae</taxon>
        <taxon>Sphaerisporangium</taxon>
    </lineage>
</organism>
<keyword evidence="3" id="KW-1185">Reference proteome</keyword>
<dbReference type="RefSeq" id="WP_354920666.1">
    <property type="nucleotide sequence ID" value="NZ_JBHTCG010000014.1"/>
</dbReference>
<feature type="domain" description="KANL3/Tex30 alpha/beta hydrolase-like" evidence="1">
    <location>
        <begin position="22"/>
        <end position="166"/>
    </location>
</feature>
<dbReference type="Proteomes" id="UP001596496">
    <property type="component" value="Unassembled WGS sequence"/>
</dbReference>
<protein>
    <submittedName>
        <fullName evidence="2">Alpha/beta family hydrolase</fullName>
    </submittedName>
</protein>
<evidence type="ECO:0000313" key="3">
    <source>
        <dbReference type="Proteomes" id="UP001596496"/>
    </source>
</evidence>
<dbReference type="InterPro" id="IPR026555">
    <property type="entry name" value="NSL3/Tex30"/>
</dbReference>
<keyword evidence="2" id="KW-0378">Hydrolase</keyword>
<dbReference type="SUPFAM" id="SSF53474">
    <property type="entry name" value="alpha/beta-Hydrolases"/>
    <property type="match status" value="1"/>
</dbReference>
<dbReference type="Gene3D" id="3.40.50.1820">
    <property type="entry name" value="alpha/beta hydrolase"/>
    <property type="match status" value="1"/>
</dbReference>
<dbReference type="PANTHER" id="PTHR13136:SF11">
    <property type="entry name" value="TESTIS-EXPRESSED PROTEIN 30"/>
    <property type="match status" value="1"/>
</dbReference>
<evidence type="ECO:0000313" key="2">
    <source>
        <dbReference type="EMBL" id="MFC7384897.1"/>
    </source>
</evidence>
<name>A0ABW2P7C2_9ACTN</name>